<protein>
    <submittedName>
        <fullName evidence="3">Uncharacterized protein</fullName>
    </submittedName>
</protein>
<evidence type="ECO:0000313" key="4">
    <source>
        <dbReference type="Proteomes" id="UP000614601"/>
    </source>
</evidence>
<keyword evidence="2" id="KW-1133">Transmembrane helix</keyword>
<keyword evidence="4" id="KW-1185">Reference proteome</keyword>
<evidence type="ECO:0000256" key="2">
    <source>
        <dbReference type="SAM" id="Phobius"/>
    </source>
</evidence>
<comment type="caution">
    <text evidence="3">The sequence shown here is derived from an EMBL/GenBank/DDBJ whole genome shotgun (WGS) entry which is preliminary data.</text>
</comment>
<dbReference type="OrthoDB" id="10485770at2759"/>
<keyword evidence="2" id="KW-0812">Transmembrane</keyword>
<reference evidence="3" key="1">
    <citation type="submission" date="2020-09" db="EMBL/GenBank/DDBJ databases">
        <authorList>
            <person name="Kikuchi T."/>
        </authorList>
    </citation>
    <scope>NUCLEOTIDE SEQUENCE</scope>
    <source>
        <strain evidence="3">SH1</strain>
    </source>
</reference>
<dbReference type="EMBL" id="CAJFDH010000004">
    <property type="protein sequence ID" value="CAD5218630.1"/>
    <property type="molecule type" value="Genomic_DNA"/>
</dbReference>
<accession>A0A811KT57</accession>
<feature type="compositionally biased region" description="Basic and acidic residues" evidence="1">
    <location>
        <begin position="92"/>
        <end position="101"/>
    </location>
</feature>
<feature type="transmembrane region" description="Helical" evidence="2">
    <location>
        <begin position="13"/>
        <end position="39"/>
    </location>
</feature>
<proteinExistence type="predicted"/>
<organism evidence="3 4">
    <name type="scientific">Bursaphelenchus okinawaensis</name>
    <dbReference type="NCBI Taxonomy" id="465554"/>
    <lineage>
        <taxon>Eukaryota</taxon>
        <taxon>Metazoa</taxon>
        <taxon>Ecdysozoa</taxon>
        <taxon>Nematoda</taxon>
        <taxon>Chromadorea</taxon>
        <taxon>Rhabditida</taxon>
        <taxon>Tylenchina</taxon>
        <taxon>Tylenchomorpha</taxon>
        <taxon>Aphelenchoidea</taxon>
        <taxon>Aphelenchoididae</taxon>
        <taxon>Bursaphelenchus</taxon>
    </lineage>
</organism>
<keyword evidence="2" id="KW-0472">Membrane</keyword>
<feature type="compositionally biased region" description="Basic residues" evidence="1">
    <location>
        <begin position="56"/>
        <end position="74"/>
    </location>
</feature>
<evidence type="ECO:0000256" key="1">
    <source>
        <dbReference type="SAM" id="MobiDB-lite"/>
    </source>
</evidence>
<evidence type="ECO:0000313" key="3">
    <source>
        <dbReference type="EMBL" id="CAD5218630.1"/>
    </source>
</evidence>
<name>A0A811KT57_9BILA</name>
<dbReference type="Proteomes" id="UP000783686">
    <property type="component" value="Unassembled WGS sequence"/>
</dbReference>
<gene>
    <name evidence="3" type="ORF">BOKJ2_LOCUS7840</name>
</gene>
<dbReference type="Proteomes" id="UP000614601">
    <property type="component" value="Unassembled WGS sequence"/>
</dbReference>
<dbReference type="AlphaFoldDB" id="A0A811KT57"/>
<feature type="region of interest" description="Disordered" evidence="1">
    <location>
        <begin position="56"/>
        <end position="122"/>
    </location>
</feature>
<sequence length="122" mass="13458">MGLPVFKLGIQDYFGPICAFCWFLGGLWLIAISVIRPFYISGDDLRPVRPFYFGKKKKAKKEKTKGSTKAKSKSAKKDDKAKSTKSKKSKKKTEDSKEGSFKEVSAADEAGGGKTEEEAKPV</sequence>
<dbReference type="EMBL" id="CAJFCW020000004">
    <property type="protein sequence ID" value="CAG9111175.1"/>
    <property type="molecule type" value="Genomic_DNA"/>
</dbReference>